<comment type="similarity">
    <text evidence="3 10">Belongs to the PNP/UDP phosphorylase family.</text>
</comment>
<dbReference type="InterPro" id="IPR010058">
    <property type="entry name" value="Uridine_phosphorylase"/>
</dbReference>
<evidence type="ECO:0000256" key="5">
    <source>
        <dbReference type="ARBA" id="ARBA00021980"/>
    </source>
</evidence>
<dbReference type="GO" id="GO:0004850">
    <property type="term" value="F:uridine phosphorylase activity"/>
    <property type="evidence" value="ECO:0007669"/>
    <property type="project" value="UniProtKB-EC"/>
</dbReference>
<dbReference type="CDD" id="cd17767">
    <property type="entry name" value="UP_EcUdp-like"/>
    <property type="match status" value="1"/>
</dbReference>
<dbReference type="PANTHER" id="PTHR43691">
    <property type="entry name" value="URIDINE PHOSPHORYLASE"/>
    <property type="match status" value="1"/>
</dbReference>
<comment type="pathway">
    <text evidence="2 10">Pyrimidine metabolism; UMP biosynthesis via salvage pathway; uracil from uridine (phosphorylase route): step 1/1.</text>
</comment>
<gene>
    <name evidence="12" type="ORF">SAMN04488502_103116</name>
</gene>
<evidence type="ECO:0000313" key="13">
    <source>
        <dbReference type="Proteomes" id="UP000214880"/>
    </source>
</evidence>
<dbReference type="STRING" id="146817.SAMN04488502_103116"/>
<organism evidence="12 13">
    <name type="scientific">Dendrosporobacter quercicolus</name>
    <dbReference type="NCBI Taxonomy" id="146817"/>
    <lineage>
        <taxon>Bacteria</taxon>
        <taxon>Bacillati</taxon>
        <taxon>Bacillota</taxon>
        <taxon>Negativicutes</taxon>
        <taxon>Selenomonadales</taxon>
        <taxon>Sporomusaceae</taxon>
        <taxon>Dendrosporobacter</taxon>
    </lineage>
</organism>
<keyword evidence="13" id="KW-1185">Reference proteome</keyword>
<dbReference type="Proteomes" id="UP000214880">
    <property type="component" value="Unassembled WGS sequence"/>
</dbReference>
<comment type="catalytic activity">
    <reaction evidence="9 10">
        <text>uridine + phosphate = alpha-D-ribose 1-phosphate + uracil</text>
        <dbReference type="Rhea" id="RHEA:24388"/>
        <dbReference type="ChEBI" id="CHEBI:16704"/>
        <dbReference type="ChEBI" id="CHEBI:17568"/>
        <dbReference type="ChEBI" id="CHEBI:43474"/>
        <dbReference type="ChEBI" id="CHEBI:57720"/>
        <dbReference type="EC" id="2.4.2.3"/>
    </reaction>
</comment>
<name>A0A1G9RVB5_9FIRM</name>
<accession>A0A1G9RVB5</accession>
<feature type="domain" description="Nucleoside phosphorylase" evidence="11">
    <location>
        <begin position="18"/>
        <end position="247"/>
    </location>
</feature>
<evidence type="ECO:0000256" key="2">
    <source>
        <dbReference type="ARBA" id="ARBA00004825"/>
    </source>
</evidence>
<dbReference type="GO" id="GO:0009166">
    <property type="term" value="P:nucleotide catabolic process"/>
    <property type="evidence" value="ECO:0007669"/>
    <property type="project" value="InterPro"/>
</dbReference>
<proteinExistence type="inferred from homology"/>
<dbReference type="RefSeq" id="WP_092071515.1">
    <property type="nucleotide sequence ID" value="NZ_FNHB01000003.1"/>
</dbReference>
<keyword evidence="6" id="KW-0963">Cytoplasm</keyword>
<comment type="function">
    <text evidence="10">Catalyzes the reversible phosphorylytic cleavage of uridine to uracil and ribose-1-phosphate.</text>
</comment>
<evidence type="ECO:0000256" key="8">
    <source>
        <dbReference type="ARBA" id="ARBA00022679"/>
    </source>
</evidence>
<sequence>MENEKVRHLDCTSAQIGKYVFLPGDPDRSKLIASYLDRAELSASKREFTTYTGWLDGTKVSATSTGIGGPSAAIAMEELVKLGAHTFIRVGTCGAIQEDLEPGTLIIPTAAIRKEGTSREYLPVEFPAVADFFLVDALRSAASNLRHPYAIGVVECKDSYYGQHEPERMPFRKMLMEKWQAWKKAGALASEMESATLFTVASVLHVRCATVLLLYRNREREKALGAAPICSDTVHVAVETAIEAMRRVIKQDFDLKV</sequence>
<dbReference type="PANTHER" id="PTHR43691:SF11">
    <property type="entry name" value="FI09636P-RELATED"/>
    <property type="match status" value="1"/>
</dbReference>
<evidence type="ECO:0000256" key="7">
    <source>
        <dbReference type="ARBA" id="ARBA00022676"/>
    </source>
</evidence>
<keyword evidence="7 10" id="KW-0328">Glycosyltransferase</keyword>
<dbReference type="SUPFAM" id="SSF53167">
    <property type="entry name" value="Purine and uridine phosphorylases"/>
    <property type="match status" value="1"/>
</dbReference>
<evidence type="ECO:0000256" key="10">
    <source>
        <dbReference type="RuleBase" id="RU361131"/>
    </source>
</evidence>
<evidence type="ECO:0000256" key="4">
    <source>
        <dbReference type="ARBA" id="ARBA00011888"/>
    </source>
</evidence>
<dbReference type="UniPathway" id="UPA00574">
    <property type="reaction ID" value="UER00633"/>
</dbReference>
<dbReference type="OrthoDB" id="9772602at2"/>
<dbReference type="EC" id="2.4.2.3" evidence="4 10"/>
<reference evidence="12 13" key="1">
    <citation type="submission" date="2016-10" db="EMBL/GenBank/DDBJ databases">
        <authorList>
            <person name="de Groot N.N."/>
        </authorList>
    </citation>
    <scope>NUCLEOTIDE SEQUENCE [LARGE SCALE GENOMIC DNA]</scope>
    <source>
        <strain evidence="12 13">DSM 1736</strain>
    </source>
</reference>
<keyword evidence="8 10" id="KW-0808">Transferase</keyword>
<dbReference type="GO" id="GO:0009164">
    <property type="term" value="P:nucleoside catabolic process"/>
    <property type="evidence" value="ECO:0007669"/>
    <property type="project" value="UniProtKB-ARBA"/>
</dbReference>
<dbReference type="EMBL" id="FNHB01000003">
    <property type="protein sequence ID" value="SDM27102.1"/>
    <property type="molecule type" value="Genomic_DNA"/>
</dbReference>
<dbReference type="Gene3D" id="3.40.50.1580">
    <property type="entry name" value="Nucleoside phosphorylase domain"/>
    <property type="match status" value="1"/>
</dbReference>
<evidence type="ECO:0000256" key="3">
    <source>
        <dbReference type="ARBA" id="ARBA00010456"/>
    </source>
</evidence>
<dbReference type="InterPro" id="IPR000845">
    <property type="entry name" value="Nucleoside_phosphorylase_d"/>
</dbReference>
<comment type="subcellular location">
    <subcellularLocation>
        <location evidence="1">Cytoplasm</location>
    </subcellularLocation>
</comment>
<dbReference type="GO" id="GO:0044206">
    <property type="term" value="P:UMP salvage"/>
    <property type="evidence" value="ECO:0007669"/>
    <property type="project" value="UniProtKB-UniPathway"/>
</dbReference>
<dbReference type="NCBIfam" id="TIGR01718">
    <property type="entry name" value="Uridine-psphlse"/>
    <property type="match status" value="1"/>
</dbReference>
<dbReference type="InterPro" id="IPR035994">
    <property type="entry name" value="Nucleoside_phosphorylase_sf"/>
</dbReference>
<dbReference type="AlphaFoldDB" id="A0A1G9RVB5"/>
<evidence type="ECO:0000256" key="1">
    <source>
        <dbReference type="ARBA" id="ARBA00004496"/>
    </source>
</evidence>
<evidence type="ECO:0000256" key="9">
    <source>
        <dbReference type="ARBA" id="ARBA00048447"/>
    </source>
</evidence>
<protein>
    <recommendedName>
        <fullName evidence="5 10">Uridine phosphorylase</fullName>
        <ecNumber evidence="4 10">2.4.2.3</ecNumber>
    </recommendedName>
</protein>
<dbReference type="PROSITE" id="PS01232">
    <property type="entry name" value="PNP_UDP_1"/>
    <property type="match status" value="1"/>
</dbReference>
<dbReference type="InterPro" id="IPR018016">
    <property type="entry name" value="Nucleoside_phosphorylase_CS"/>
</dbReference>
<dbReference type="GO" id="GO:0005829">
    <property type="term" value="C:cytosol"/>
    <property type="evidence" value="ECO:0007669"/>
    <property type="project" value="TreeGrafter"/>
</dbReference>
<dbReference type="Pfam" id="PF01048">
    <property type="entry name" value="PNP_UDP_1"/>
    <property type="match status" value="1"/>
</dbReference>
<evidence type="ECO:0000313" key="12">
    <source>
        <dbReference type="EMBL" id="SDM27102.1"/>
    </source>
</evidence>
<evidence type="ECO:0000259" key="11">
    <source>
        <dbReference type="Pfam" id="PF01048"/>
    </source>
</evidence>
<evidence type="ECO:0000256" key="6">
    <source>
        <dbReference type="ARBA" id="ARBA00022490"/>
    </source>
</evidence>